<protein>
    <submittedName>
        <fullName evidence="1">Uncharacterized protein</fullName>
    </submittedName>
</protein>
<organism evidence="1 2">
    <name type="scientific">Alloyangia mangrovi</name>
    <dbReference type="NCBI Taxonomy" id="1779329"/>
    <lineage>
        <taxon>Bacteria</taxon>
        <taxon>Pseudomonadati</taxon>
        <taxon>Pseudomonadota</taxon>
        <taxon>Alphaproteobacteria</taxon>
        <taxon>Rhodobacterales</taxon>
        <taxon>Roseobacteraceae</taxon>
        <taxon>Alloyangia</taxon>
    </lineage>
</organism>
<gene>
    <name evidence="1" type="ORF">CLG85_001540</name>
</gene>
<sequence length="159" mass="17955">MTRVLQSQRVVPAEREAVQRVVNALSQPADPVRIMARVGALLEPYYDKGTPQSIREIEMEDWADALGKYPYWAIERAAKWWKSEGNPQRRKRPLEGDIAARCKVELMAVRAAEIRERGGWRGNFMSHEERGEPCSPEAASEILARAGFTAKTFGQEAAE</sequence>
<dbReference type="Proteomes" id="UP000217448">
    <property type="component" value="Unassembled WGS sequence"/>
</dbReference>
<keyword evidence="2" id="KW-1185">Reference proteome</keyword>
<reference evidence="2" key="1">
    <citation type="submission" date="2023-07" db="EMBL/GenBank/DDBJ databases">
        <title>Yangia mangrovi SAOS 153D genome.</title>
        <authorList>
            <person name="Verma A."/>
            <person name="Pal Y."/>
            <person name="Sundharam S."/>
            <person name="Bisht B."/>
            <person name="Srinivasan K."/>
        </authorList>
    </citation>
    <scope>NUCLEOTIDE SEQUENCE [LARGE SCALE GENOMIC DNA]</scope>
    <source>
        <strain evidence="2">SAOS 153D</strain>
    </source>
</reference>
<evidence type="ECO:0000313" key="1">
    <source>
        <dbReference type="EMBL" id="MCT4369092.1"/>
    </source>
</evidence>
<accession>A0ABT2KFF9</accession>
<dbReference type="EMBL" id="NTHN02000002">
    <property type="protein sequence ID" value="MCT4369092.1"/>
    <property type="molecule type" value="Genomic_DNA"/>
</dbReference>
<evidence type="ECO:0000313" key="2">
    <source>
        <dbReference type="Proteomes" id="UP000217448"/>
    </source>
</evidence>
<comment type="caution">
    <text evidence="1">The sequence shown here is derived from an EMBL/GenBank/DDBJ whole genome shotgun (WGS) entry which is preliminary data.</text>
</comment>
<name>A0ABT2KFF9_9RHOB</name>
<proteinExistence type="predicted"/>